<dbReference type="InterPro" id="IPR019554">
    <property type="entry name" value="Soluble_ligand-bd"/>
</dbReference>
<sequence>MSVSSAPHARRRLGVGAAVVVVLVAAGVSVFLGVVRSASTPVEEIPYAESSAQPAAVYVHVFGAVAKPGLYRLADGARVVDVVAAAGGLQSDADTGAVNLARRLADGEQLYVPAVGETIVDSPGTSPAGDGRVNLNTADAAALETLPRIGPALAERILAWRDENGRFTSVEDLLAVPGIGEKMLEGLRDVVTV</sequence>
<dbReference type="InterPro" id="IPR010994">
    <property type="entry name" value="RuvA_2-like"/>
</dbReference>
<dbReference type="Gene3D" id="3.10.560.10">
    <property type="entry name" value="Outer membrane lipoprotein wza domain like"/>
    <property type="match status" value="1"/>
</dbReference>
<feature type="domain" description="Helix-hairpin-helix DNA-binding motif class 1" evidence="1">
    <location>
        <begin position="171"/>
        <end position="190"/>
    </location>
</feature>
<comment type="caution">
    <text evidence="2">The sequence shown here is derived from an EMBL/GenBank/DDBJ whole genome shotgun (WGS) entry which is preliminary data.</text>
</comment>
<dbReference type="InterPro" id="IPR051675">
    <property type="entry name" value="Endo/Exo/Phosphatase_dom_1"/>
</dbReference>
<accession>A0ABT2PA54</accession>
<dbReference type="EMBL" id="JAODOR010000001">
    <property type="protein sequence ID" value="MCT9000923.1"/>
    <property type="molecule type" value="Genomic_DNA"/>
</dbReference>
<dbReference type="InterPro" id="IPR003583">
    <property type="entry name" value="Hlx-hairpin-Hlx_DNA-bd_motif"/>
</dbReference>
<feature type="domain" description="Helix-hairpin-helix DNA-binding motif class 1" evidence="1">
    <location>
        <begin position="141"/>
        <end position="160"/>
    </location>
</feature>
<dbReference type="Gene3D" id="1.10.150.310">
    <property type="entry name" value="Tex RuvX-like domain-like"/>
    <property type="match status" value="1"/>
</dbReference>
<dbReference type="Pfam" id="PF10531">
    <property type="entry name" value="SLBB"/>
    <property type="match status" value="1"/>
</dbReference>
<keyword evidence="2" id="KW-0238">DNA-binding</keyword>
<dbReference type="InterPro" id="IPR004509">
    <property type="entry name" value="Competence_ComEA_HhH"/>
</dbReference>
<dbReference type="GO" id="GO:0003677">
    <property type="term" value="F:DNA binding"/>
    <property type="evidence" value="ECO:0007669"/>
    <property type="project" value="UniProtKB-KW"/>
</dbReference>
<dbReference type="NCBIfam" id="TIGR00426">
    <property type="entry name" value="competence protein ComEA helix-hairpin-helix repeat region"/>
    <property type="match status" value="1"/>
</dbReference>
<keyword evidence="3" id="KW-1185">Reference proteome</keyword>
<dbReference type="PANTHER" id="PTHR21180">
    <property type="entry name" value="ENDONUCLEASE/EXONUCLEASE/PHOSPHATASE FAMILY DOMAIN-CONTAINING PROTEIN 1"/>
    <property type="match status" value="1"/>
</dbReference>
<name>A0ABT2PA54_9MICO</name>
<evidence type="ECO:0000313" key="3">
    <source>
        <dbReference type="Proteomes" id="UP001300496"/>
    </source>
</evidence>
<reference evidence="2 3" key="1">
    <citation type="journal article" date="2024" name="Int. J. Syst. Evol. Microbiol.">
        <title>Microbacterium memoriense sp. nov., a member of the Actinomycetota from marine beach sediment of the north coast of Portugal.</title>
        <authorList>
            <person name="Santos J.D.N.D."/>
            <person name="Klimek D."/>
            <person name="Calusinska M."/>
            <person name="Lobo-da-Cunha A."/>
            <person name="Catita J."/>
            <person name="Goncalves H."/>
            <person name="Gonzalez I."/>
            <person name="Lage O.M."/>
        </authorList>
    </citation>
    <scope>NUCLEOTIDE SEQUENCE [LARGE SCALE GENOMIC DNA]</scope>
    <source>
        <strain evidence="2 3">PMIC_1C1B</strain>
    </source>
</reference>
<proteinExistence type="predicted"/>
<dbReference type="SUPFAM" id="SSF47781">
    <property type="entry name" value="RuvA domain 2-like"/>
    <property type="match status" value="1"/>
</dbReference>
<evidence type="ECO:0000259" key="1">
    <source>
        <dbReference type="SMART" id="SM00278"/>
    </source>
</evidence>
<dbReference type="Pfam" id="PF12836">
    <property type="entry name" value="HHH_3"/>
    <property type="match status" value="1"/>
</dbReference>
<dbReference type="PANTHER" id="PTHR21180:SF32">
    <property type="entry name" value="ENDONUCLEASE_EXONUCLEASE_PHOSPHATASE FAMILY DOMAIN-CONTAINING PROTEIN 1"/>
    <property type="match status" value="1"/>
</dbReference>
<organism evidence="2 3">
    <name type="scientific">Microbacterium memoriense</name>
    <dbReference type="NCBI Taxonomy" id="2978350"/>
    <lineage>
        <taxon>Bacteria</taxon>
        <taxon>Bacillati</taxon>
        <taxon>Actinomycetota</taxon>
        <taxon>Actinomycetes</taxon>
        <taxon>Micrococcales</taxon>
        <taxon>Microbacteriaceae</taxon>
        <taxon>Microbacterium</taxon>
    </lineage>
</organism>
<dbReference type="RefSeq" id="WP_261605479.1">
    <property type="nucleotide sequence ID" value="NZ_JAODOR010000001.1"/>
</dbReference>
<dbReference type="Proteomes" id="UP001300496">
    <property type="component" value="Unassembled WGS sequence"/>
</dbReference>
<dbReference type="SMART" id="SM00278">
    <property type="entry name" value="HhH1"/>
    <property type="match status" value="2"/>
</dbReference>
<gene>
    <name evidence="2" type="ORF">N4R40_00885</name>
</gene>
<evidence type="ECO:0000313" key="2">
    <source>
        <dbReference type="EMBL" id="MCT9000923.1"/>
    </source>
</evidence>
<protein>
    <submittedName>
        <fullName evidence="2">ComEA family DNA-binding protein</fullName>
    </submittedName>
</protein>